<organism evidence="2 3">
    <name type="scientific">Platanthera zijinensis</name>
    <dbReference type="NCBI Taxonomy" id="2320716"/>
    <lineage>
        <taxon>Eukaryota</taxon>
        <taxon>Viridiplantae</taxon>
        <taxon>Streptophyta</taxon>
        <taxon>Embryophyta</taxon>
        <taxon>Tracheophyta</taxon>
        <taxon>Spermatophyta</taxon>
        <taxon>Magnoliopsida</taxon>
        <taxon>Liliopsida</taxon>
        <taxon>Asparagales</taxon>
        <taxon>Orchidaceae</taxon>
        <taxon>Orchidoideae</taxon>
        <taxon>Orchideae</taxon>
        <taxon>Orchidinae</taxon>
        <taxon>Platanthera</taxon>
    </lineage>
</organism>
<reference evidence="2 3" key="1">
    <citation type="journal article" date="2022" name="Nat. Plants">
        <title>Genomes of leafy and leafless Platanthera orchids illuminate the evolution of mycoheterotrophy.</title>
        <authorList>
            <person name="Li M.H."/>
            <person name="Liu K.W."/>
            <person name="Li Z."/>
            <person name="Lu H.C."/>
            <person name="Ye Q.L."/>
            <person name="Zhang D."/>
            <person name="Wang J.Y."/>
            <person name="Li Y.F."/>
            <person name="Zhong Z.M."/>
            <person name="Liu X."/>
            <person name="Yu X."/>
            <person name="Liu D.K."/>
            <person name="Tu X.D."/>
            <person name="Liu B."/>
            <person name="Hao Y."/>
            <person name="Liao X.Y."/>
            <person name="Jiang Y.T."/>
            <person name="Sun W.H."/>
            <person name="Chen J."/>
            <person name="Chen Y.Q."/>
            <person name="Ai Y."/>
            <person name="Zhai J.W."/>
            <person name="Wu S.S."/>
            <person name="Zhou Z."/>
            <person name="Hsiao Y.Y."/>
            <person name="Wu W.L."/>
            <person name="Chen Y.Y."/>
            <person name="Lin Y.F."/>
            <person name="Hsu J.L."/>
            <person name="Li C.Y."/>
            <person name="Wang Z.W."/>
            <person name="Zhao X."/>
            <person name="Zhong W.Y."/>
            <person name="Ma X.K."/>
            <person name="Ma L."/>
            <person name="Huang J."/>
            <person name="Chen G.Z."/>
            <person name="Huang M.Z."/>
            <person name="Huang L."/>
            <person name="Peng D.H."/>
            <person name="Luo Y.B."/>
            <person name="Zou S.Q."/>
            <person name="Chen S.P."/>
            <person name="Lan S."/>
            <person name="Tsai W.C."/>
            <person name="Van de Peer Y."/>
            <person name="Liu Z.J."/>
        </authorList>
    </citation>
    <scope>NUCLEOTIDE SEQUENCE [LARGE SCALE GENOMIC DNA]</scope>
    <source>
        <strain evidence="2">Lor287</strain>
    </source>
</reference>
<name>A0AAP0BSF1_9ASPA</name>
<keyword evidence="3" id="KW-1185">Reference proteome</keyword>
<feature type="compositionally biased region" description="Polar residues" evidence="1">
    <location>
        <begin position="148"/>
        <end position="157"/>
    </location>
</feature>
<protein>
    <submittedName>
        <fullName evidence="2">Uncharacterized protein</fullName>
    </submittedName>
</protein>
<feature type="region of interest" description="Disordered" evidence="1">
    <location>
        <begin position="136"/>
        <end position="159"/>
    </location>
</feature>
<gene>
    <name evidence="2" type="ORF">KSP39_PZI005897</name>
</gene>
<comment type="caution">
    <text evidence="2">The sequence shown here is derived from an EMBL/GenBank/DDBJ whole genome shotgun (WGS) entry which is preliminary data.</text>
</comment>
<sequence>MCGRRSGLQARGRGLFELGLLRFQLLHLRLQLLNPRVQSFSRLGILQKGRTVRSSRRLLEKVGPPSAEAKVPQKALEDRAPESVPSEEGKEKEETVRLRKNKDGDDSDLDDLKEDTGEEIESNCEFMPIEHPMEPLEEDMPAECPNSMPDSSFQSSKRIIPKKHWKLGIALEDKKKLGIALAGKLK</sequence>
<evidence type="ECO:0000256" key="1">
    <source>
        <dbReference type="SAM" id="MobiDB-lite"/>
    </source>
</evidence>
<proteinExistence type="predicted"/>
<feature type="compositionally biased region" description="Basic and acidic residues" evidence="1">
    <location>
        <begin position="75"/>
        <end position="104"/>
    </location>
</feature>
<accession>A0AAP0BSF1</accession>
<dbReference type="EMBL" id="JBBWWQ010000004">
    <property type="protein sequence ID" value="KAK8949290.1"/>
    <property type="molecule type" value="Genomic_DNA"/>
</dbReference>
<feature type="region of interest" description="Disordered" evidence="1">
    <location>
        <begin position="54"/>
        <end position="113"/>
    </location>
</feature>
<evidence type="ECO:0000313" key="2">
    <source>
        <dbReference type="EMBL" id="KAK8949290.1"/>
    </source>
</evidence>
<dbReference type="AlphaFoldDB" id="A0AAP0BSF1"/>
<evidence type="ECO:0000313" key="3">
    <source>
        <dbReference type="Proteomes" id="UP001418222"/>
    </source>
</evidence>
<dbReference type="Proteomes" id="UP001418222">
    <property type="component" value="Unassembled WGS sequence"/>
</dbReference>